<dbReference type="EMBL" id="JAEHFY010000003">
    <property type="protein sequence ID" value="MBK0381930.1"/>
    <property type="molecule type" value="Genomic_DNA"/>
</dbReference>
<evidence type="ECO:0000259" key="11">
    <source>
        <dbReference type="PROSITE" id="PS50110"/>
    </source>
</evidence>
<dbReference type="InterPro" id="IPR018062">
    <property type="entry name" value="HTH_AraC-typ_CS"/>
</dbReference>
<dbReference type="SUPFAM" id="SSF52172">
    <property type="entry name" value="CheY-like"/>
    <property type="match status" value="1"/>
</dbReference>
<feature type="transmembrane region" description="Helical" evidence="8">
    <location>
        <begin position="14"/>
        <end position="30"/>
    </location>
</feature>
<dbReference type="InterPro" id="IPR011110">
    <property type="entry name" value="Reg_prop"/>
</dbReference>
<dbReference type="InterPro" id="IPR009057">
    <property type="entry name" value="Homeodomain-like_sf"/>
</dbReference>
<dbReference type="InterPro" id="IPR011123">
    <property type="entry name" value="Y_Y_Y"/>
</dbReference>
<dbReference type="PROSITE" id="PS00041">
    <property type="entry name" value="HTH_ARAC_FAMILY_1"/>
    <property type="match status" value="1"/>
</dbReference>
<dbReference type="InterPro" id="IPR015943">
    <property type="entry name" value="WD40/YVTN_repeat-like_dom_sf"/>
</dbReference>
<evidence type="ECO:0000259" key="9">
    <source>
        <dbReference type="PROSITE" id="PS01124"/>
    </source>
</evidence>
<dbReference type="Gene3D" id="2.130.10.10">
    <property type="entry name" value="YVTN repeat-like/Quinoprotein amine dehydrogenase"/>
    <property type="match status" value="3"/>
</dbReference>
<keyword evidence="8" id="KW-0472">Membrane</keyword>
<protein>
    <recommendedName>
        <fullName evidence="2">histidine kinase</fullName>
        <ecNumber evidence="2">2.7.13.3</ecNumber>
    </recommendedName>
</protein>
<feature type="modified residue" description="4-aspartylphosphate" evidence="7">
    <location>
        <position position="1152"/>
    </location>
</feature>
<dbReference type="InterPro" id="IPR003661">
    <property type="entry name" value="HisK_dim/P_dom"/>
</dbReference>
<reference evidence="12 13" key="1">
    <citation type="submission" date="2020-12" db="EMBL/GenBank/DDBJ databases">
        <title>Bacterial novel species Pedobacter sp. SD-b isolated from soil.</title>
        <authorList>
            <person name="Jung H.-Y."/>
        </authorList>
    </citation>
    <scope>NUCLEOTIDE SEQUENCE [LARGE SCALE GENOMIC DNA]</scope>
    <source>
        <strain evidence="12 13">SD-b</strain>
    </source>
</reference>
<dbReference type="Pfam" id="PF02518">
    <property type="entry name" value="HATPase_c"/>
    <property type="match status" value="1"/>
</dbReference>
<feature type="domain" description="HTH araC/xylS-type" evidence="9">
    <location>
        <begin position="1251"/>
        <end position="1350"/>
    </location>
</feature>
<name>A0ABS1BGD4_9SPHI</name>
<evidence type="ECO:0000256" key="6">
    <source>
        <dbReference type="ARBA" id="ARBA00023163"/>
    </source>
</evidence>
<accession>A0ABS1BGD4</accession>
<dbReference type="PANTHER" id="PTHR43547">
    <property type="entry name" value="TWO-COMPONENT HISTIDINE KINASE"/>
    <property type="match status" value="1"/>
</dbReference>
<dbReference type="InterPro" id="IPR005467">
    <property type="entry name" value="His_kinase_dom"/>
</dbReference>
<dbReference type="SUPFAM" id="SSF63829">
    <property type="entry name" value="Calcium-dependent phosphotriesterase"/>
    <property type="match status" value="3"/>
</dbReference>
<evidence type="ECO:0000256" key="1">
    <source>
        <dbReference type="ARBA" id="ARBA00000085"/>
    </source>
</evidence>
<evidence type="ECO:0000256" key="8">
    <source>
        <dbReference type="SAM" id="Phobius"/>
    </source>
</evidence>
<evidence type="ECO:0000256" key="3">
    <source>
        <dbReference type="ARBA" id="ARBA00022553"/>
    </source>
</evidence>
<dbReference type="Gene3D" id="1.10.10.60">
    <property type="entry name" value="Homeodomain-like"/>
    <property type="match status" value="1"/>
</dbReference>
<dbReference type="CDD" id="cd17574">
    <property type="entry name" value="REC_OmpR"/>
    <property type="match status" value="1"/>
</dbReference>
<dbReference type="PROSITE" id="PS50109">
    <property type="entry name" value="HIS_KIN"/>
    <property type="match status" value="1"/>
</dbReference>
<dbReference type="RefSeq" id="WP_200584711.1">
    <property type="nucleotide sequence ID" value="NZ_JAEHFY010000003.1"/>
</dbReference>
<evidence type="ECO:0000313" key="13">
    <source>
        <dbReference type="Proteomes" id="UP000660024"/>
    </source>
</evidence>
<dbReference type="Gene3D" id="2.60.40.10">
    <property type="entry name" value="Immunoglobulins"/>
    <property type="match status" value="1"/>
</dbReference>
<comment type="catalytic activity">
    <reaction evidence="1">
        <text>ATP + protein L-histidine = ADP + protein N-phospho-L-histidine.</text>
        <dbReference type="EC" id="2.7.13.3"/>
    </reaction>
</comment>
<dbReference type="Pfam" id="PF00072">
    <property type="entry name" value="Response_reg"/>
    <property type="match status" value="1"/>
</dbReference>
<dbReference type="InterPro" id="IPR018060">
    <property type="entry name" value="HTH_AraC"/>
</dbReference>
<dbReference type="Pfam" id="PF07494">
    <property type="entry name" value="Reg_prop"/>
    <property type="match status" value="4"/>
</dbReference>
<dbReference type="PROSITE" id="PS50110">
    <property type="entry name" value="RESPONSE_REGULATORY"/>
    <property type="match status" value="1"/>
</dbReference>
<evidence type="ECO:0000259" key="10">
    <source>
        <dbReference type="PROSITE" id="PS50109"/>
    </source>
</evidence>
<dbReference type="CDD" id="cd00082">
    <property type="entry name" value="HisKA"/>
    <property type="match status" value="1"/>
</dbReference>
<dbReference type="Pfam" id="PF00512">
    <property type="entry name" value="HisKA"/>
    <property type="match status" value="1"/>
</dbReference>
<keyword evidence="8" id="KW-0812">Transmembrane</keyword>
<evidence type="ECO:0000313" key="12">
    <source>
        <dbReference type="EMBL" id="MBK0381930.1"/>
    </source>
</evidence>
<gene>
    <name evidence="12" type="ORF">I5M32_03075</name>
</gene>
<dbReference type="Gene3D" id="1.10.287.130">
    <property type="match status" value="1"/>
</dbReference>
<dbReference type="SUPFAM" id="SSF46689">
    <property type="entry name" value="Homeodomain-like"/>
    <property type="match status" value="1"/>
</dbReference>
<dbReference type="Pfam" id="PF07495">
    <property type="entry name" value="Y_Y_Y"/>
    <property type="match status" value="1"/>
</dbReference>
<sequence length="1356" mass="153626">MGTSYKEKIKHRNLWLKSFALFSNLFFFIYQPSIAQIKIEAPITIDNGLINNEVTAIHQDKFGFLWFGTRGGLNRYDGYDFKIIRSRPQSKNNLSNQSVEVIAEDKDHNLWIGTKSGGLNSYNLLKDSIVHYRPTANIKIQEIKSLTIDSSGTLFIGATQGLFTLKNGKFNSVNNNKWGVKALKVDRKGRVWVGALNGLFLYDQPSNSLVPVILDKIRPNITSIAIDDEKDVLYLGTWDSGLVEYKINTQTTTQFLFNKNISSTKLSNNTYRVFLDKDKNLWVGSWGNGLKKFNIHNKKFESIKIKPDDVHNTNYDIVLSIEQDKAGIIWVGVDGGGVCKINPLRKKFKTITYSEGQGKGLTNTHVTAIHQDARNALWIGAKDGGLLYSKDGVDFSQKTELSPEAVIGTFLEDEEKDLWIGSSSGLYIYRDFYNKSNNVLHFKNLSTNKALNGLKVTALIKDHHQTIWIGTQDFGLFRFNDADGEKPNFIRYADEEGQKGALQNRRISCLLVDHLNRLWVGTYDGLHLYNPLKNNFDVFNTETNQNNTISNNTILTLAEDHAGNIWIGTQQGLNKLNYQDSEHYSFKSYFEQAGFPNDYVHAILVDELDNIWMSTNSGITKLVAETHKFRNFDKRDGVSSNTFSENSCFLANDGKMFFGGISGLTYFYPDSIRLNRYAPPVFITNLTINNTDIDVGDKVLGDKILSRALFLTDKITLSYKEDIVSLSFSALDFHASDKNQYRYKLDGFDKEWVQAGKRRSVTYTNLPPGSYVFKVEGSNSDQIWNTKGAELKIVIFPPPWRTWWAYTLYCLAIIFLLWLSRSSTLSRIKLKNDLHIADLNYKKEHEITEIKSRFFANISHEFRTPLSLIIGPIEGLMQAKKFDPATKTVLQKVQNQSKRLLSLINQLLDYNKAEVNALKLNAINQDILPILTEVYESFADEASRKKIVYLFETNQKQIFLNIDKNKLENIVYNLLSNAFKFTPNGGSIVFKIALNEIREKCEISVSDSGKGINSNDKSKVFDRFYQVAQAEPGKYAGTGIGLAFVKDLVELHHGEIVIEDNEPSGTIIKASFPFSAFFKDLHPPALTNVAQKYTLNQGISEQPILLVVEDNEELNHYISETLKAIGRVVSAKDGNEGFTKAAQIIPDIIISDVMMPIKNGYQLCAQLKADNRTSHIPIILLTAKSDDESHLKGVNLGADSYLAKPFNPVILISYVNNLIENRKKLKDLFAHRLNLEPSLVEVNSAEEEFVKKTIDYIEKHMGKGEFSMDDMAAFLNMSRSTFYRKLKALTGMSGTYFIRLIRLKRSAQLLATGEYTVSTAAYEVGFSDLKYFRKSFQNHFGVNPSKYAETENNKIK</sequence>
<dbReference type="InterPro" id="IPR003594">
    <property type="entry name" value="HATPase_dom"/>
</dbReference>
<dbReference type="SMART" id="SM00448">
    <property type="entry name" value="REC"/>
    <property type="match status" value="1"/>
</dbReference>
<dbReference type="InterPro" id="IPR001789">
    <property type="entry name" value="Sig_transdc_resp-reg_receiver"/>
</dbReference>
<comment type="caution">
    <text evidence="12">The sequence shown here is derived from an EMBL/GenBank/DDBJ whole genome shotgun (WGS) entry which is preliminary data.</text>
</comment>
<keyword evidence="8" id="KW-1133">Transmembrane helix</keyword>
<keyword evidence="5" id="KW-0238">DNA-binding</keyword>
<keyword evidence="13" id="KW-1185">Reference proteome</keyword>
<evidence type="ECO:0000256" key="4">
    <source>
        <dbReference type="ARBA" id="ARBA00023015"/>
    </source>
</evidence>
<dbReference type="Proteomes" id="UP000660024">
    <property type="component" value="Unassembled WGS sequence"/>
</dbReference>
<feature type="domain" description="Response regulatory" evidence="11">
    <location>
        <begin position="1104"/>
        <end position="1219"/>
    </location>
</feature>
<dbReference type="InterPro" id="IPR011006">
    <property type="entry name" value="CheY-like_superfamily"/>
</dbReference>
<dbReference type="InterPro" id="IPR004358">
    <property type="entry name" value="Sig_transdc_His_kin-like_C"/>
</dbReference>
<dbReference type="SUPFAM" id="SSF47384">
    <property type="entry name" value="Homodimeric domain of signal transducing histidine kinase"/>
    <property type="match status" value="1"/>
</dbReference>
<organism evidence="12 13">
    <name type="scientific">Pedobacter segetis</name>
    <dbReference type="NCBI Taxonomy" id="2793069"/>
    <lineage>
        <taxon>Bacteria</taxon>
        <taxon>Pseudomonadati</taxon>
        <taxon>Bacteroidota</taxon>
        <taxon>Sphingobacteriia</taxon>
        <taxon>Sphingobacteriales</taxon>
        <taxon>Sphingobacteriaceae</taxon>
        <taxon>Pedobacter</taxon>
    </lineage>
</organism>
<dbReference type="InterPro" id="IPR036097">
    <property type="entry name" value="HisK_dim/P_sf"/>
</dbReference>
<dbReference type="SMART" id="SM00342">
    <property type="entry name" value="HTH_ARAC"/>
    <property type="match status" value="1"/>
</dbReference>
<dbReference type="PANTHER" id="PTHR43547:SF2">
    <property type="entry name" value="HYBRID SIGNAL TRANSDUCTION HISTIDINE KINASE C"/>
    <property type="match status" value="1"/>
</dbReference>
<dbReference type="PROSITE" id="PS01124">
    <property type="entry name" value="HTH_ARAC_FAMILY_2"/>
    <property type="match status" value="1"/>
</dbReference>
<dbReference type="InterPro" id="IPR036890">
    <property type="entry name" value="HATPase_C_sf"/>
</dbReference>
<evidence type="ECO:0000256" key="5">
    <source>
        <dbReference type="ARBA" id="ARBA00023125"/>
    </source>
</evidence>
<evidence type="ECO:0000256" key="7">
    <source>
        <dbReference type="PROSITE-ProRule" id="PRU00169"/>
    </source>
</evidence>
<keyword evidence="4" id="KW-0805">Transcription regulation</keyword>
<dbReference type="SMART" id="SM00387">
    <property type="entry name" value="HATPase_c"/>
    <property type="match status" value="1"/>
</dbReference>
<dbReference type="InterPro" id="IPR013783">
    <property type="entry name" value="Ig-like_fold"/>
</dbReference>
<dbReference type="PRINTS" id="PR00344">
    <property type="entry name" value="BCTRLSENSOR"/>
</dbReference>
<feature type="domain" description="Histidine kinase" evidence="10">
    <location>
        <begin position="857"/>
        <end position="1076"/>
    </location>
</feature>
<proteinExistence type="predicted"/>
<dbReference type="SMART" id="SM00388">
    <property type="entry name" value="HisKA"/>
    <property type="match status" value="1"/>
</dbReference>
<evidence type="ECO:0000256" key="2">
    <source>
        <dbReference type="ARBA" id="ARBA00012438"/>
    </source>
</evidence>
<keyword evidence="6" id="KW-0804">Transcription</keyword>
<dbReference type="Pfam" id="PF12833">
    <property type="entry name" value="HTH_18"/>
    <property type="match status" value="1"/>
</dbReference>
<keyword evidence="3 7" id="KW-0597">Phosphoprotein</keyword>
<dbReference type="Gene3D" id="3.30.565.10">
    <property type="entry name" value="Histidine kinase-like ATPase, C-terminal domain"/>
    <property type="match status" value="1"/>
</dbReference>
<dbReference type="SUPFAM" id="SSF55874">
    <property type="entry name" value="ATPase domain of HSP90 chaperone/DNA topoisomerase II/histidine kinase"/>
    <property type="match status" value="1"/>
</dbReference>
<dbReference type="Gene3D" id="3.40.50.2300">
    <property type="match status" value="1"/>
</dbReference>
<dbReference type="EC" id="2.7.13.3" evidence="2"/>